<dbReference type="PROSITE" id="PS00463">
    <property type="entry name" value="ZN2_CY6_FUNGAL_1"/>
    <property type="match status" value="1"/>
</dbReference>
<feature type="compositionally biased region" description="Polar residues" evidence="2">
    <location>
        <begin position="215"/>
        <end position="226"/>
    </location>
</feature>
<sequence length="490" mass="53255">MDYQSQTEQFDIMRGVNQVGFDNIVSSNNGIYPVALPPANYDEPLPCISQEAMDALTKAVVGPNTFLGSEQNMGANNEQAPFHYAWPSQPSQPQYVSPPDLQNYGGNSYQRVVNQQMVSPVTSFPGTGSSHSLTVAQVPQLSEHMDLDPVTVADQPSALGPALISGSGNDSDEGINNGGAGAQSVVSPSMEDKEHTPVAQAPTSAGAASSAPQTVYPSPATSNKSLVTGGKAKKPRRKAEGTNADPKPYKRKVCTEACTPCRTSKIKCAFDKDPNTCLGCLKKRLNCDRGLTTDNRTRKAYQKNFRATVDGCKKYLADFLLLIYIINARKQREGQSWPDRKLTALGKHLSTGRPNLSMSADLLTDETWTLPPQWVETAEAHVRLDALAGLQLDLQGIEDNLAEMRKRLHLCVEGTRERVRTLARYLHVLINDGGHYMDAKTSLANVFKSRAPFSQIDNDMSGQFSSISDDADTSDLVKSLVGHVDRLPDV</sequence>
<evidence type="ECO:0000259" key="3">
    <source>
        <dbReference type="PROSITE" id="PS50048"/>
    </source>
</evidence>
<dbReference type="Proteomes" id="UP001281614">
    <property type="component" value="Unassembled WGS sequence"/>
</dbReference>
<dbReference type="InterPro" id="IPR036864">
    <property type="entry name" value="Zn2-C6_fun-type_DNA-bd_sf"/>
</dbReference>
<feature type="domain" description="Zn(2)-C6 fungal-type" evidence="3">
    <location>
        <begin position="257"/>
        <end position="287"/>
    </location>
</feature>
<name>A0AAE0D0V8_COLKA</name>
<keyword evidence="1" id="KW-0539">Nucleus</keyword>
<evidence type="ECO:0000256" key="1">
    <source>
        <dbReference type="ARBA" id="ARBA00023242"/>
    </source>
</evidence>
<protein>
    <recommendedName>
        <fullName evidence="3">Zn(2)-C6 fungal-type domain-containing protein</fullName>
    </recommendedName>
</protein>
<gene>
    <name evidence="4" type="ORF">CKAH01_01830</name>
</gene>
<dbReference type="Gene3D" id="4.10.240.10">
    <property type="entry name" value="Zn(2)-C6 fungal-type DNA-binding domain"/>
    <property type="match status" value="1"/>
</dbReference>
<dbReference type="EMBL" id="VYYT01000444">
    <property type="protein sequence ID" value="KAK2735449.1"/>
    <property type="molecule type" value="Genomic_DNA"/>
</dbReference>
<evidence type="ECO:0000256" key="2">
    <source>
        <dbReference type="SAM" id="MobiDB-lite"/>
    </source>
</evidence>
<feature type="region of interest" description="Disordered" evidence="2">
    <location>
        <begin position="152"/>
        <end position="248"/>
    </location>
</feature>
<dbReference type="AlphaFoldDB" id="A0AAE0D0V8"/>
<evidence type="ECO:0000313" key="5">
    <source>
        <dbReference type="Proteomes" id="UP001281614"/>
    </source>
</evidence>
<organism evidence="4 5">
    <name type="scientific">Colletotrichum kahawae</name>
    <name type="common">Coffee berry disease fungus</name>
    <dbReference type="NCBI Taxonomy" id="34407"/>
    <lineage>
        <taxon>Eukaryota</taxon>
        <taxon>Fungi</taxon>
        <taxon>Dikarya</taxon>
        <taxon>Ascomycota</taxon>
        <taxon>Pezizomycotina</taxon>
        <taxon>Sordariomycetes</taxon>
        <taxon>Hypocreomycetidae</taxon>
        <taxon>Glomerellales</taxon>
        <taxon>Glomerellaceae</taxon>
        <taxon>Colletotrichum</taxon>
        <taxon>Colletotrichum gloeosporioides species complex</taxon>
    </lineage>
</organism>
<dbReference type="Pfam" id="PF00172">
    <property type="entry name" value="Zn_clus"/>
    <property type="match status" value="1"/>
</dbReference>
<dbReference type="GO" id="GO:0000981">
    <property type="term" value="F:DNA-binding transcription factor activity, RNA polymerase II-specific"/>
    <property type="evidence" value="ECO:0007669"/>
    <property type="project" value="InterPro"/>
</dbReference>
<dbReference type="SUPFAM" id="SSF57701">
    <property type="entry name" value="Zn2/Cys6 DNA-binding domain"/>
    <property type="match status" value="1"/>
</dbReference>
<proteinExistence type="predicted"/>
<dbReference type="PROSITE" id="PS50048">
    <property type="entry name" value="ZN2_CY6_FUNGAL_2"/>
    <property type="match status" value="1"/>
</dbReference>
<evidence type="ECO:0000313" key="4">
    <source>
        <dbReference type="EMBL" id="KAK2735449.1"/>
    </source>
</evidence>
<comment type="caution">
    <text evidence="4">The sequence shown here is derived from an EMBL/GenBank/DDBJ whole genome shotgun (WGS) entry which is preliminary data.</text>
</comment>
<dbReference type="GO" id="GO:0008270">
    <property type="term" value="F:zinc ion binding"/>
    <property type="evidence" value="ECO:0007669"/>
    <property type="project" value="InterPro"/>
</dbReference>
<dbReference type="InterPro" id="IPR001138">
    <property type="entry name" value="Zn2Cys6_DnaBD"/>
</dbReference>
<feature type="compositionally biased region" description="Low complexity" evidence="2">
    <location>
        <begin position="199"/>
        <end position="214"/>
    </location>
</feature>
<reference evidence="4" key="1">
    <citation type="submission" date="2023-02" db="EMBL/GenBank/DDBJ databases">
        <title>Colletotrichum kahawae CIFC_Que2 genome sequencing and assembly.</title>
        <authorList>
            <person name="Baroncelli R."/>
        </authorList>
    </citation>
    <scope>NUCLEOTIDE SEQUENCE</scope>
    <source>
        <strain evidence="4">CIFC_Que2</strain>
    </source>
</reference>
<keyword evidence="5" id="KW-1185">Reference proteome</keyword>
<accession>A0AAE0D0V8</accession>
<dbReference type="CDD" id="cd00067">
    <property type="entry name" value="GAL4"/>
    <property type="match status" value="1"/>
</dbReference>